<protein>
    <submittedName>
        <fullName evidence="4">Chromosome partitioning protein ParA</fullName>
    </submittedName>
</protein>
<keyword evidence="1" id="KW-0812">Transmembrane</keyword>
<dbReference type="Gene3D" id="2.60.40.2380">
    <property type="match status" value="1"/>
</dbReference>
<reference evidence="4 5" key="1">
    <citation type="submission" date="2020-12" db="EMBL/GenBank/DDBJ databases">
        <title>Bacterial novel species Pedobacter sp. SD-b isolated from soil.</title>
        <authorList>
            <person name="Jung H.-Y."/>
        </authorList>
    </citation>
    <scope>NUCLEOTIDE SEQUENCE [LARGE SCALE GENOMIC DNA]</scope>
    <source>
        <strain evidence="4 5">SD-b</strain>
    </source>
</reference>
<evidence type="ECO:0000313" key="5">
    <source>
        <dbReference type="Proteomes" id="UP000660024"/>
    </source>
</evidence>
<evidence type="ECO:0000259" key="3">
    <source>
        <dbReference type="Pfam" id="PF07696"/>
    </source>
</evidence>
<feature type="domain" description="7TM-DISM receptor extracellular" evidence="2">
    <location>
        <begin position="181"/>
        <end position="384"/>
    </location>
</feature>
<dbReference type="InterPro" id="IPR011623">
    <property type="entry name" value="7TMR_DISM_rcpt_extracell_dom1"/>
</dbReference>
<dbReference type="Pfam" id="PF07696">
    <property type="entry name" value="7TMR-DISMED2"/>
    <property type="match status" value="1"/>
</dbReference>
<feature type="transmembrane region" description="Helical" evidence="1">
    <location>
        <begin position="275"/>
        <end position="298"/>
    </location>
</feature>
<dbReference type="EMBL" id="JAEHFY010000005">
    <property type="protein sequence ID" value="MBK0382258.1"/>
    <property type="molecule type" value="Genomic_DNA"/>
</dbReference>
<feature type="transmembrane region" description="Helical" evidence="1">
    <location>
        <begin position="182"/>
        <end position="204"/>
    </location>
</feature>
<name>A0ABS1BH99_9SPHI</name>
<feature type="transmembrane region" description="Helical" evidence="1">
    <location>
        <begin position="211"/>
        <end position="233"/>
    </location>
</feature>
<gene>
    <name evidence="4" type="ORF">I5M32_04730</name>
</gene>
<evidence type="ECO:0000313" key="4">
    <source>
        <dbReference type="EMBL" id="MBK0382258.1"/>
    </source>
</evidence>
<evidence type="ECO:0000256" key="1">
    <source>
        <dbReference type="SAM" id="Phobius"/>
    </source>
</evidence>
<sequence length="626" mass="74038">MKYLFYLNMFFFLMPLGLKAQKPVSINDKEEQHIFTFDEISILEDTSNRLDFKQVLKSKSLFKKNPKSTPQNYNLRSTYWYKINITSNGKSKNDWILEFFDQTIDQLSVYIPNESGSYSVYVSGDDKRYFDRPFAHKNFEFKISKTLKNQTVYVKIKSDQVADVIIVLRSVGWFVHYALNEYFIFGLFYGMILIFSFYNLVMFLAVRRIQYLYYVLYNLSVGLYEICSDGLAYQYLWPNSPQWNQYAYGVALYFTSIFAVLFAKKLLHVKVKAPFFDRLIILFICVRSLFFLACLLFNHSWFNYKFIEFIPLTISYIAGIVVLRKGYKPARFFVLGYSFLFIGFTIKFLITLGVSWLNFDAFAYYSLSISFILEMFFLSFSIGDNVRILKLKKEKAQKRIIDQYRINEKLKDNLNKELEVKVNERTKEVYEKSALIIQQNKELVGANRLMKQQADEIIRINKLLEQDNTVLQHDVDVVTRARVMSNEVNFEDFSRIYPDKESCYSYLAELKWKNKFQCRKCSSENYFQGHQPHSRRCCNCDYDESVTNGTLFQNSRIPINKGFYLLFLLYTHRGQISSHKLSKILHIRQSTCWTYGNKINKLIDLKVKNGTFNVDSWSSLLLINNK</sequence>
<comment type="caution">
    <text evidence="4">The sequence shown here is derived from an EMBL/GenBank/DDBJ whole genome shotgun (WGS) entry which is preliminary data.</text>
</comment>
<feature type="transmembrane region" description="Helical" evidence="1">
    <location>
        <begin position="335"/>
        <end position="356"/>
    </location>
</feature>
<accession>A0ABS1BH99</accession>
<dbReference type="InterPro" id="IPR011622">
    <property type="entry name" value="7TMR_DISM_rcpt_extracell_dom2"/>
</dbReference>
<keyword evidence="5" id="KW-1185">Reference proteome</keyword>
<dbReference type="RefSeq" id="WP_200585040.1">
    <property type="nucleotide sequence ID" value="NZ_JAEHFY010000005.1"/>
</dbReference>
<feature type="transmembrane region" description="Helical" evidence="1">
    <location>
        <begin position="245"/>
        <end position="263"/>
    </location>
</feature>
<feature type="domain" description="7TM-DISM receptor extracellular" evidence="3">
    <location>
        <begin position="39"/>
        <end position="168"/>
    </location>
</feature>
<feature type="transmembrane region" description="Helical" evidence="1">
    <location>
        <begin position="304"/>
        <end position="323"/>
    </location>
</feature>
<dbReference type="Proteomes" id="UP000660024">
    <property type="component" value="Unassembled WGS sequence"/>
</dbReference>
<keyword evidence="1" id="KW-1133">Transmembrane helix</keyword>
<dbReference type="Pfam" id="PF07695">
    <property type="entry name" value="7TMR-DISM_7TM"/>
    <property type="match status" value="1"/>
</dbReference>
<proteinExistence type="predicted"/>
<keyword evidence="1" id="KW-0472">Membrane</keyword>
<evidence type="ECO:0000259" key="2">
    <source>
        <dbReference type="Pfam" id="PF07695"/>
    </source>
</evidence>
<organism evidence="4 5">
    <name type="scientific">Pedobacter segetis</name>
    <dbReference type="NCBI Taxonomy" id="2793069"/>
    <lineage>
        <taxon>Bacteria</taxon>
        <taxon>Pseudomonadati</taxon>
        <taxon>Bacteroidota</taxon>
        <taxon>Sphingobacteriia</taxon>
        <taxon>Sphingobacteriales</taxon>
        <taxon>Sphingobacteriaceae</taxon>
        <taxon>Pedobacter</taxon>
    </lineage>
</organism>
<feature type="transmembrane region" description="Helical" evidence="1">
    <location>
        <begin position="362"/>
        <end position="383"/>
    </location>
</feature>